<dbReference type="Pfam" id="PF00246">
    <property type="entry name" value="Peptidase_M14"/>
    <property type="match status" value="1"/>
</dbReference>
<dbReference type="CDD" id="cd06241">
    <property type="entry name" value="M14-like"/>
    <property type="match status" value="1"/>
</dbReference>
<dbReference type="GO" id="GO:0008270">
    <property type="term" value="F:zinc ion binding"/>
    <property type="evidence" value="ECO:0007669"/>
    <property type="project" value="InterPro"/>
</dbReference>
<dbReference type="SUPFAM" id="SSF53187">
    <property type="entry name" value="Zn-dependent exopeptidases"/>
    <property type="match status" value="1"/>
</dbReference>
<feature type="active site" description="Proton donor/acceptor" evidence="1">
    <location>
        <position position="336"/>
    </location>
</feature>
<gene>
    <name evidence="4" type="ORF">E6K73_06955</name>
</gene>
<dbReference type="Gene3D" id="3.40.630.10">
    <property type="entry name" value="Zn peptidases"/>
    <property type="match status" value="1"/>
</dbReference>
<dbReference type="GO" id="GO:0006508">
    <property type="term" value="P:proteolysis"/>
    <property type="evidence" value="ECO:0007669"/>
    <property type="project" value="InterPro"/>
</dbReference>
<comment type="caution">
    <text evidence="4">The sequence shown here is derived from an EMBL/GenBank/DDBJ whole genome shotgun (WGS) entry which is preliminary data.</text>
</comment>
<evidence type="ECO:0000313" key="5">
    <source>
        <dbReference type="Proteomes" id="UP000320184"/>
    </source>
</evidence>
<dbReference type="Proteomes" id="UP000320184">
    <property type="component" value="Unassembled WGS sequence"/>
</dbReference>
<comment type="similarity">
    <text evidence="1">Belongs to the peptidase M14 family.</text>
</comment>
<proteinExistence type="inferred from homology"/>
<dbReference type="GO" id="GO:0004181">
    <property type="term" value="F:metallocarboxypeptidase activity"/>
    <property type="evidence" value="ECO:0007669"/>
    <property type="project" value="InterPro"/>
</dbReference>
<dbReference type="AlphaFoldDB" id="A0A538SHV2"/>
<protein>
    <submittedName>
        <fullName evidence="4">Peptidase M14</fullName>
    </submittedName>
</protein>
<sequence>MGIEVSHGRRMGSMAPGSKLGAILPSMSGWPPPRALPFVSLSAVAACLIAGAGPVIRATPPSPPDSLLTDAERSGYRTTPTYDATMRYCARLAALSPWIKVTSYGTSGQGRALPLVIVSRDRAFTPEAARATGKPIVLIQNGIHSGEIEGKDASLALMRDIAVTKTRQHLIDHAILLELPIFSVDAHERRSRYNRINQNGPEEMGWRSTPIGLNLNRDYLKVEAPETRALISRVFTRWWPHVLLDNHTSDGADFRHDLTYSFNHGPGVPDPVDRWLAEAFEGRVIPRAAEMGHLTAPYLTFRGGNDPRTGIDFGSSTPRFSTGYAPLQCRPGILVETHMLKSYEQRVRATYDLMVALLEEIDARPELLIRAVADAEAEVIARGKESDPARREVVLRTRTGDRSVPFDFKGVVTRWEKSDITGALVPRYTDAPWDTIVPLYRELIPVAAVRQPVGYLVPREWTVARDRLEIHGVRFRALRRSWTDTVEVHHILEWSAAPLPNEGHHPVAVKRDTLERRLRTFHPGDLWVPLDQRSALIAVHLFEPLAPDALIYWNAFDTILAKKEYGEDYVVEPMAQKMMADDPALAHEFQARLASDTSFANSPDERVDFFYRRSPWADPEQDLHPVARALRAPPEGVLEPASGAGAPVRRAPRATDGR</sequence>
<feature type="domain" description="Peptidase M14" evidence="3">
    <location>
        <begin position="75"/>
        <end position="361"/>
    </location>
</feature>
<dbReference type="InterPro" id="IPR000834">
    <property type="entry name" value="Peptidase_M14"/>
</dbReference>
<evidence type="ECO:0000259" key="3">
    <source>
        <dbReference type="PROSITE" id="PS52035"/>
    </source>
</evidence>
<dbReference type="PROSITE" id="PS52035">
    <property type="entry name" value="PEPTIDASE_M14"/>
    <property type="match status" value="1"/>
</dbReference>
<evidence type="ECO:0000256" key="1">
    <source>
        <dbReference type="PROSITE-ProRule" id="PRU01379"/>
    </source>
</evidence>
<organism evidence="4 5">
    <name type="scientific">Eiseniibacteriota bacterium</name>
    <dbReference type="NCBI Taxonomy" id="2212470"/>
    <lineage>
        <taxon>Bacteria</taxon>
        <taxon>Candidatus Eiseniibacteriota</taxon>
    </lineage>
</organism>
<feature type="compositionally biased region" description="Low complexity" evidence="2">
    <location>
        <begin position="640"/>
        <end position="649"/>
    </location>
</feature>
<accession>A0A538SHV2</accession>
<feature type="region of interest" description="Disordered" evidence="2">
    <location>
        <begin position="630"/>
        <end position="658"/>
    </location>
</feature>
<evidence type="ECO:0000313" key="4">
    <source>
        <dbReference type="EMBL" id="TMQ50951.1"/>
    </source>
</evidence>
<evidence type="ECO:0000256" key="2">
    <source>
        <dbReference type="SAM" id="MobiDB-lite"/>
    </source>
</evidence>
<dbReference type="EMBL" id="VBOT01000086">
    <property type="protein sequence ID" value="TMQ50951.1"/>
    <property type="molecule type" value="Genomic_DNA"/>
</dbReference>
<reference evidence="4 5" key="1">
    <citation type="journal article" date="2019" name="Nat. Microbiol.">
        <title>Mediterranean grassland soil C-N compound turnover is dependent on rainfall and depth, and is mediated by genomically divergent microorganisms.</title>
        <authorList>
            <person name="Diamond S."/>
            <person name="Andeer P.F."/>
            <person name="Li Z."/>
            <person name="Crits-Christoph A."/>
            <person name="Burstein D."/>
            <person name="Anantharaman K."/>
            <person name="Lane K.R."/>
            <person name="Thomas B.C."/>
            <person name="Pan C."/>
            <person name="Northen T.R."/>
            <person name="Banfield J.F."/>
        </authorList>
    </citation>
    <scope>NUCLEOTIDE SEQUENCE [LARGE SCALE GENOMIC DNA]</scope>
    <source>
        <strain evidence="4">WS_3</strain>
    </source>
</reference>
<name>A0A538SHV2_UNCEI</name>